<protein>
    <recommendedName>
        <fullName evidence="4">Transmembrane protein</fullName>
    </recommendedName>
</protein>
<evidence type="ECO:0000313" key="3">
    <source>
        <dbReference type="Proteomes" id="UP000180246"/>
    </source>
</evidence>
<keyword evidence="1" id="KW-0812">Transmembrane</keyword>
<comment type="caution">
    <text evidence="2">The sequence shown here is derived from an EMBL/GenBank/DDBJ whole genome shotgun (WGS) entry which is preliminary data.</text>
</comment>
<dbReference type="Proteomes" id="UP000180246">
    <property type="component" value="Unassembled WGS sequence"/>
</dbReference>
<reference evidence="2 3" key="1">
    <citation type="submission" date="2014-10" db="EMBL/GenBank/DDBJ databases">
        <authorList>
            <person name="Seo M.-J."/>
            <person name="Seok Y.J."/>
            <person name="Cha I.-T."/>
        </authorList>
    </citation>
    <scope>NUCLEOTIDE SEQUENCE [LARGE SCALE GENOMIC DNA]</scope>
    <source>
        <strain evidence="2 3">NEU</strain>
    </source>
</reference>
<gene>
    <name evidence="2" type="ORF">LO55_3052</name>
</gene>
<evidence type="ECO:0000313" key="2">
    <source>
        <dbReference type="EMBL" id="OIJ40707.1"/>
    </source>
</evidence>
<evidence type="ECO:0000256" key="1">
    <source>
        <dbReference type="SAM" id="Phobius"/>
    </source>
</evidence>
<evidence type="ECO:0008006" key="4">
    <source>
        <dbReference type="Google" id="ProtNLM"/>
    </source>
</evidence>
<organism evidence="2 3">
    <name type="scientific">Massilia timonae</name>
    <dbReference type="NCBI Taxonomy" id="47229"/>
    <lineage>
        <taxon>Bacteria</taxon>
        <taxon>Pseudomonadati</taxon>
        <taxon>Pseudomonadota</taxon>
        <taxon>Betaproteobacteria</taxon>
        <taxon>Burkholderiales</taxon>
        <taxon>Oxalobacteraceae</taxon>
        <taxon>Telluria group</taxon>
        <taxon>Massilia</taxon>
    </lineage>
</organism>
<accession>A0A1S2N6J7</accession>
<dbReference type="EMBL" id="JRYB01000001">
    <property type="protein sequence ID" value="OIJ40707.1"/>
    <property type="molecule type" value="Genomic_DNA"/>
</dbReference>
<sequence>MTARLEDFAHIVQVTFDRVFDVQGGTFSFESGGKKHYSVTLLDGTVPRDGSRYAAALVEQGNWQKIVGWRDLSTPDVVLAESAWDVAREQAWALYWFGPFIVFGALLVFGGWAALAALLLFLWASVYFVRRARERNRLVDQALRDIPPAAPPGNGPRIGKTGKTWLTGVLNILRWWP</sequence>
<proteinExistence type="predicted"/>
<keyword evidence="1" id="KW-0472">Membrane</keyword>
<feature type="transmembrane region" description="Helical" evidence="1">
    <location>
        <begin position="100"/>
        <end position="129"/>
    </location>
</feature>
<keyword evidence="1" id="KW-1133">Transmembrane helix</keyword>
<name>A0A1S2N6J7_9BURK</name>
<dbReference type="AlphaFoldDB" id="A0A1S2N6J7"/>
<dbReference type="RefSeq" id="WP_071362088.1">
    <property type="nucleotide sequence ID" value="NZ_DIGR01000010.1"/>
</dbReference>